<protein>
    <submittedName>
        <fullName evidence="5">Acyltransferase</fullName>
    </submittedName>
</protein>
<comment type="caution">
    <text evidence="5">The sequence shown here is derived from an EMBL/GenBank/DDBJ whole genome shotgun (WGS) entry which is preliminary data.</text>
</comment>
<dbReference type="PANTHER" id="PTHR10434">
    <property type="entry name" value="1-ACYL-SN-GLYCEROL-3-PHOSPHATE ACYLTRANSFERASE"/>
    <property type="match status" value="1"/>
</dbReference>
<dbReference type="CDD" id="cd07988">
    <property type="entry name" value="LPLAT_ABO13168-like"/>
    <property type="match status" value="1"/>
</dbReference>
<feature type="domain" description="Phospholipid/glycerol acyltransferase" evidence="4">
    <location>
        <begin position="30"/>
        <end position="142"/>
    </location>
</feature>
<reference evidence="5" key="1">
    <citation type="journal article" date="2014" name="Int. J. Syst. Evol. Microbiol.">
        <title>Complete genome sequence of Corynebacterium casei LMG S-19264T (=DSM 44701T), isolated from a smear-ripened cheese.</title>
        <authorList>
            <consortium name="US DOE Joint Genome Institute (JGI-PGF)"/>
            <person name="Walter F."/>
            <person name="Albersmeier A."/>
            <person name="Kalinowski J."/>
            <person name="Ruckert C."/>
        </authorList>
    </citation>
    <scope>NUCLEOTIDE SEQUENCE</scope>
    <source>
        <strain evidence="5">CGMCC 1.12924</strain>
    </source>
</reference>
<dbReference type="Pfam" id="PF01553">
    <property type="entry name" value="Acyltransferase"/>
    <property type="match status" value="1"/>
</dbReference>
<evidence type="ECO:0000256" key="3">
    <source>
        <dbReference type="ARBA" id="ARBA00023315"/>
    </source>
</evidence>
<proteinExistence type="predicted"/>
<dbReference type="InterPro" id="IPR002123">
    <property type="entry name" value="Plipid/glycerol_acylTrfase"/>
</dbReference>
<dbReference type="GO" id="GO:0003841">
    <property type="term" value="F:1-acylglycerol-3-phosphate O-acyltransferase activity"/>
    <property type="evidence" value="ECO:0007669"/>
    <property type="project" value="TreeGrafter"/>
</dbReference>
<dbReference type="SUPFAM" id="SSF69593">
    <property type="entry name" value="Glycerol-3-phosphate (1)-acyltransferase"/>
    <property type="match status" value="1"/>
</dbReference>
<reference evidence="5" key="2">
    <citation type="submission" date="2020-09" db="EMBL/GenBank/DDBJ databases">
        <authorList>
            <person name="Sun Q."/>
            <person name="Zhou Y."/>
        </authorList>
    </citation>
    <scope>NUCLEOTIDE SEQUENCE</scope>
    <source>
        <strain evidence="5">CGMCC 1.12924</strain>
    </source>
</reference>
<evidence type="ECO:0000256" key="2">
    <source>
        <dbReference type="ARBA" id="ARBA00022679"/>
    </source>
</evidence>
<dbReference type="Proteomes" id="UP000652231">
    <property type="component" value="Unassembled WGS sequence"/>
</dbReference>
<dbReference type="SMART" id="SM00563">
    <property type="entry name" value="PlsC"/>
    <property type="match status" value="1"/>
</dbReference>
<dbReference type="PANTHER" id="PTHR10434:SF9">
    <property type="entry name" value="PHOSPHOLIPID_GLYCEROL ACYLTRANSFERASE DOMAIN-CONTAINING PROTEIN"/>
    <property type="match status" value="1"/>
</dbReference>
<dbReference type="EMBL" id="BMGK01000012">
    <property type="protein sequence ID" value="GGE00278.1"/>
    <property type="molecule type" value="Genomic_DNA"/>
</dbReference>
<evidence type="ECO:0000313" key="6">
    <source>
        <dbReference type="Proteomes" id="UP000652231"/>
    </source>
</evidence>
<keyword evidence="3 5" id="KW-0012">Acyltransferase</keyword>
<accession>A0A8J2VDS7</accession>
<name>A0A8J2VDS7_9FLAO</name>
<evidence type="ECO:0000259" key="4">
    <source>
        <dbReference type="SMART" id="SM00563"/>
    </source>
</evidence>
<dbReference type="GO" id="GO:0006654">
    <property type="term" value="P:phosphatidic acid biosynthetic process"/>
    <property type="evidence" value="ECO:0007669"/>
    <property type="project" value="TreeGrafter"/>
</dbReference>
<sequence length="180" mass="20694">MMRWLTGIIFKKLMGWKIEGDLPGNLKKYVIIVVPHTSWHDFYIGAMVRKLLGVSINFIAKKELFSFPFGWYFKWMGGAPIDRSANQNTVQQVARLFKERDEFRLALAPEGTRKKVAYWKSGFYYIALEANVPIVGVAFDYGSKTVKINKPFYPTGDFEKDLEQLQSFYVGVVGKVPAYT</sequence>
<keyword evidence="2" id="KW-0808">Transferase</keyword>
<evidence type="ECO:0000256" key="1">
    <source>
        <dbReference type="ARBA" id="ARBA00005189"/>
    </source>
</evidence>
<dbReference type="RefSeq" id="WP_188443008.1">
    <property type="nucleotide sequence ID" value="NZ_BMGK01000012.1"/>
</dbReference>
<comment type="pathway">
    <text evidence="1">Lipid metabolism.</text>
</comment>
<dbReference type="AlphaFoldDB" id="A0A8J2VDS7"/>
<organism evidence="5 6">
    <name type="scientific">Planktosalinus lacus</name>
    <dbReference type="NCBI Taxonomy" id="1526573"/>
    <lineage>
        <taxon>Bacteria</taxon>
        <taxon>Pseudomonadati</taxon>
        <taxon>Bacteroidota</taxon>
        <taxon>Flavobacteriia</taxon>
        <taxon>Flavobacteriales</taxon>
        <taxon>Flavobacteriaceae</taxon>
        <taxon>Planktosalinus</taxon>
    </lineage>
</organism>
<gene>
    <name evidence="5" type="ORF">GCM10011312_24720</name>
</gene>
<evidence type="ECO:0000313" key="5">
    <source>
        <dbReference type="EMBL" id="GGE00278.1"/>
    </source>
</evidence>
<keyword evidence="6" id="KW-1185">Reference proteome</keyword>